<evidence type="ECO:0000256" key="2">
    <source>
        <dbReference type="ARBA" id="ARBA00023134"/>
    </source>
</evidence>
<evidence type="ECO:0000256" key="1">
    <source>
        <dbReference type="ARBA" id="ARBA00022741"/>
    </source>
</evidence>
<keyword evidence="2" id="KW-0342">GTP-binding</keyword>
<dbReference type="Gramene" id="Pp3c12_4040V3.1">
    <property type="protein sequence ID" value="Pp3c12_4040V3.1"/>
    <property type="gene ID" value="Pp3c12_4040"/>
</dbReference>
<keyword evidence="4" id="KW-1185">Reference proteome</keyword>
<reference evidence="3 4" key="2">
    <citation type="journal article" date="2018" name="Plant J.">
        <title>The Physcomitrella patens chromosome-scale assembly reveals moss genome structure and evolution.</title>
        <authorList>
            <person name="Lang D."/>
            <person name="Ullrich K.K."/>
            <person name="Murat F."/>
            <person name="Fuchs J."/>
            <person name="Jenkins J."/>
            <person name="Haas F.B."/>
            <person name="Piednoel M."/>
            <person name="Gundlach H."/>
            <person name="Van Bel M."/>
            <person name="Meyberg R."/>
            <person name="Vives C."/>
            <person name="Morata J."/>
            <person name="Symeonidi A."/>
            <person name="Hiss M."/>
            <person name="Muchero W."/>
            <person name="Kamisugi Y."/>
            <person name="Saleh O."/>
            <person name="Blanc G."/>
            <person name="Decker E.L."/>
            <person name="van Gessel N."/>
            <person name="Grimwood J."/>
            <person name="Hayes R.D."/>
            <person name="Graham S.W."/>
            <person name="Gunter L.E."/>
            <person name="McDaniel S.F."/>
            <person name="Hoernstein S.N.W."/>
            <person name="Larsson A."/>
            <person name="Li F.W."/>
            <person name="Perroud P.F."/>
            <person name="Phillips J."/>
            <person name="Ranjan P."/>
            <person name="Rokshar D.S."/>
            <person name="Rothfels C.J."/>
            <person name="Schneider L."/>
            <person name="Shu S."/>
            <person name="Stevenson D.W."/>
            <person name="Thummler F."/>
            <person name="Tillich M."/>
            <person name="Villarreal Aguilar J.C."/>
            <person name="Widiez T."/>
            <person name="Wong G.K."/>
            <person name="Wymore A."/>
            <person name="Zhang Y."/>
            <person name="Zimmer A.D."/>
            <person name="Quatrano R.S."/>
            <person name="Mayer K.F.X."/>
            <person name="Goodstein D."/>
            <person name="Casacuberta J.M."/>
            <person name="Vandepoele K."/>
            <person name="Reski R."/>
            <person name="Cuming A.C."/>
            <person name="Tuskan G.A."/>
            <person name="Maumus F."/>
            <person name="Salse J."/>
            <person name="Schmutz J."/>
            <person name="Rensing S.A."/>
        </authorList>
    </citation>
    <scope>NUCLEOTIDE SEQUENCE [LARGE SCALE GENOMIC DNA]</scope>
    <source>
        <strain evidence="3 4">cv. Gransden 2004</strain>
    </source>
</reference>
<dbReference type="InParanoid" id="A0A7I4F260"/>
<protein>
    <submittedName>
        <fullName evidence="3">Uncharacterized protein</fullName>
    </submittedName>
</protein>
<keyword evidence="1" id="KW-0547">Nucleotide-binding</keyword>
<dbReference type="PANTHER" id="PTHR23115">
    <property type="entry name" value="TRANSLATION FACTOR"/>
    <property type="match status" value="1"/>
</dbReference>
<name>A0A7I4F260_PHYPA</name>
<dbReference type="InterPro" id="IPR050100">
    <property type="entry name" value="TRAFAC_GTPase_members"/>
</dbReference>
<sequence>MVKDNKIKKEVLRYLKKVGYNLYKILFVSILGFEGDNMIESLTNFKWYMSPTLDNMKIKETISQAFEAIANESKKRIIKPNILVYFASIGLIPQIKLQNMHHKFMLEAYWSENIGFNANNMSMKNLKRKKSNNNYALVIDYYTSYIIVNFFKILKNVEKQSNKELQNVL</sequence>
<organism evidence="3 4">
    <name type="scientific">Physcomitrium patens</name>
    <name type="common">Spreading-leaved earth moss</name>
    <name type="synonym">Physcomitrella patens</name>
    <dbReference type="NCBI Taxonomy" id="3218"/>
    <lineage>
        <taxon>Eukaryota</taxon>
        <taxon>Viridiplantae</taxon>
        <taxon>Streptophyta</taxon>
        <taxon>Embryophyta</taxon>
        <taxon>Bryophyta</taxon>
        <taxon>Bryophytina</taxon>
        <taxon>Bryopsida</taxon>
        <taxon>Funariidae</taxon>
        <taxon>Funariales</taxon>
        <taxon>Funariaceae</taxon>
        <taxon>Physcomitrium</taxon>
    </lineage>
</organism>
<dbReference type="EnsemblPlants" id="Pp3c12_4040V3.1">
    <property type="protein sequence ID" value="Pp3c12_4040V3.1"/>
    <property type="gene ID" value="Pp3c12_4040"/>
</dbReference>
<evidence type="ECO:0000313" key="4">
    <source>
        <dbReference type="Proteomes" id="UP000006727"/>
    </source>
</evidence>
<evidence type="ECO:0000313" key="3">
    <source>
        <dbReference type="EnsemblPlants" id="Pp3c12_4040V3.1"/>
    </source>
</evidence>
<dbReference type="AlphaFoldDB" id="A0A7I4F260"/>
<dbReference type="Gene3D" id="3.40.50.300">
    <property type="entry name" value="P-loop containing nucleotide triphosphate hydrolases"/>
    <property type="match status" value="1"/>
</dbReference>
<proteinExistence type="predicted"/>
<reference evidence="3 4" key="1">
    <citation type="journal article" date="2008" name="Science">
        <title>The Physcomitrella genome reveals evolutionary insights into the conquest of land by plants.</title>
        <authorList>
            <person name="Rensing S."/>
            <person name="Lang D."/>
            <person name="Zimmer A."/>
            <person name="Terry A."/>
            <person name="Salamov A."/>
            <person name="Shapiro H."/>
            <person name="Nishiyama T."/>
            <person name="Perroud P.-F."/>
            <person name="Lindquist E."/>
            <person name="Kamisugi Y."/>
            <person name="Tanahashi T."/>
            <person name="Sakakibara K."/>
            <person name="Fujita T."/>
            <person name="Oishi K."/>
            <person name="Shin-I T."/>
            <person name="Kuroki Y."/>
            <person name="Toyoda A."/>
            <person name="Suzuki Y."/>
            <person name="Hashimoto A."/>
            <person name="Yamaguchi K."/>
            <person name="Sugano A."/>
            <person name="Kohara Y."/>
            <person name="Fujiyama A."/>
            <person name="Anterola A."/>
            <person name="Aoki S."/>
            <person name="Ashton N."/>
            <person name="Barbazuk W.B."/>
            <person name="Barker E."/>
            <person name="Bennetzen J."/>
            <person name="Bezanilla M."/>
            <person name="Blankenship R."/>
            <person name="Cho S.H."/>
            <person name="Dutcher S."/>
            <person name="Estelle M."/>
            <person name="Fawcett J.A."/>
            <person name="Gundlach H."/>
            <person name="Hanada K."/>
            <person name="Heyl A."/>
            <person name="Hicks K.A."/>
            <person name="Hugh J."/>
            <person name="Lohr M."/>
            <person name="Mayer K."/>
            <person name="Melkozernov A."/>
            <person name="Murata T."/>
            <person name="Nelson D."/>
            <person name="Pils B."/>
            <person name="Prigge M."/>
            <person name="Reiss B."/>
            <person name="Renner T."/>
            <person name="Rombauts S."/>
            <person name="Rushton P."/>
            <person name="Sanderfoot A."/>
            <person name="Schween G."/>
            <person name="Shiu S.-H."/>
            <person name="Stueber K."/>
            <person name="Theodoulou F.L."/>
            <person name="Tu H."/>
            <person name="Van de Peer Y."/>
            <person name="Verrier P.J."/>
            <person name="Waters E."/>
            <person name="Wood A."/>
            <person name="Yang L."/>
            <person name="Cove D."/>
            <person name="Cuming A."/>
            <person name="Hasebe M."/>
            <person name="Lucas S."/>
            <person name="Mishler D.B."/>
            <person name="Reski R."/>
            <person name="Grigoriev I."/>
            <person name="Quatrano R.S."/>
            <person name="Boore J.L."/>
        </authorList>
    </citation>
    <scope>NUCLEOTIDE SEQUENCE [LARGE SCALE GENOMIC DNA]</scope>
    <source>
        <strain evidence="3 4">cv. Gransden 2004</strain>
    </source>
</reference>
<reference evidence="3" key="3">
    <citation type="submission" date="2020-12" db="UniProtKB">
        <authorList>
            <consortium name="EnsemblPlants"/>
        </authorList>
    </citation>
    <scope>IDENTIFICATION</scope>
</reference>
<dbReference type="InterPro" id="IPR027417">
    <property type="entry name" value="P-loop_NTPase"/>
</dbReference>
<accession>A0A7I4F260</accession>
<dbReference type="EMBL" id="ABEU02000012">
    <property type="status" value="NOT_ANNOTATED_CDS"/>
    <property type="molecule type" value="Genomic_DNA"/>
</dbReference>
<dbReference type="GO" id="GO:0005525">
    <property type="term" value="F:GTP binding"/>
    <property type="evidence" value="ECO:0007669"/>
    <property type="project" value="UniProtKB-KW"/>
</dbReference>
<dbReference type="Proteomes" id="UP000006727">
    <property type="component" value="Chromosome 12"/>
</dbReference>